<keyword evidence="3" id="KW-1185">Reference proteome</keyword>
<protein>
    <recommendedName>
        <fullName evidence="4">F-box domain-containing protein</fullName>
    </recommendedName>
</protein>
<evidence type="ECO:0008006" key="4">
    <source>
        <dbReference type="Google" id="ProtNLM"/>
    </source>
</evidence>
<name>A0A4R0R2W4_9APHY</name>
<evidence type="ECO:0000313" key="3">
    <source>
        <dbReference type="Proteomes" id="UP000292702"/>
    </source>
</evidence>
<gene>
    <name evidence="2" type="ORF">EIP91_008409</name>
</gene>
<organism evidence="2 3">
    <name type="scientific">Steccherinum ochraceum</name>
    <dbReference type="NCBI Taxonomy" id="92696"/>
    <lineage>
        <taxon>Eukaryota</taxon>
        <taxon>Fungi</taxon>
        <taxon>Dikarya</taxon>
        <taxon>Basidiomycota</taxon>
        <taxon>Agaricomycotina</taxon>
        <taxon>Agaricomycetes</taxon>
        <taxon>Polyporales</taxon>
        <taxon>Steccherinaceae</taxon>
        <taxon>Steccherinum</taxon>
    </lineage>
</organism>
<proteinExistence type="predicted"/>
<feature type="region of interest" description="Disordered" evidence="1">
    <location>
        <begin position="85"/>
        <end position="119"/>
    </location>
</feature>
<dbReference type="OrthoDB" id="2724111at2759"/>
<dbReference type="EMBL" id="RWJN01000465">
    <property type="protein sequence ID" value="TCD61452.1"/>
    <property type="molecule type" value="Genomic_DNA"/>
</dbReference>
<accession>A0A4R0R2W4</accession>
<sequence>MSPSQPSMDSQLKPSLCALPLEILFKILSHACTDDGATGRVLTLTCKSLRELCLSASVDIQSVGVDGVRRMDAFLAVLKSREEGTRRAKALRMEEPEEDEWEDQEEEEEERPPAQDPRVQVTSILNTISSSHLLILSHTFPYVYSQPPDTSSYPLLPLPHSTSSLNPKTPTFPYLCDLTLHGPFERGSFEPAHAYTNYAPRLKRFALSGYAYLPPTFGQLLHAWFPALEELWLEVTHSGYDSEEGVEETVLSMAHRFCGADDQAEARGSSRGVHFPLDLRLMTLVYHPTNSFAKGTGRLLQAYAAYLEAYVRLAERVSVDAEVEVEIHRFPTYKPGMKDSWNHIDPRDARAWLLGAFGRFFVRWDNDVLAARLSSPPTDTAERRAGLGQRKNKRRLIVYISWPGGGAER</sequence>
<feature type="compositionally biased region" description="Basic and acidic residues" evidence="1">
    <location>
        <begin position="85"/>
        <end position="94"/>
    </location>
</feature>
<feature type="compositionally biased region" description="Acidic residues" evidence="1">
    <location>
        <begin position="95"/>
        <end position="110"/>
    </location>
</feature>
<evidence type="ECO:0000256" key="1">
    <source>
        <dbReference type="SAM" id="MobiDB-lite"/>
    </source>
</evidence>
<dbReference type="AlphaFoldDB" id="A0A4R0R2W4"/>
<comment type="caution">
    <text evidence="2">The sequence shown here is derived from an EMBL/GenBank/DDBJ whole genome shotgun (WGS) entry which is preliminary data.</text>
</comment>
<reference evidence="2 3" key="1">
    <citation type="submission" date="2018-11" db="EMBL/GenBank/DDBJ databases">
        <title>Genome assembly of Steccherinum ochraceum LE-BIN_3174, the white-rot fungus of the Steccherinaceae family (The Residual Polyporoid clade, Polyporales, Basidiomycota).</title>
        <authorList>
            <person name="Fedorova T.V."/>
            <person name="Glazunova O.A."/>
            <person name="Landesman E.O."/>
            <person name="Moiseenko K.V."/>
            <person name="Psurtseva N.V."/>
            <person name="Savinova O.S."/>
            <person name="Shakhova N.V."/>
            <person name="Tyazhelova T.V."/>
            <person name="Vasina D.V."/>
        </authorList>
    </citation>
    <scope>NUCLEOTIDE SEQUENCE [LARGE SCALE GENOMIC DNA]</scope>
    <source>
        <strain evidence="2 3">LE-BIN_3174</strain>
    </source>
</reference>
<dbReference type="Proteomes" id="UP000292702">
    <property type="component" value="Unassembled WGS sequence"/>
</dbReference>
<evidence type="ECO:0000313" key="2">
    <source>
        <dbReference type="EMBL" id="TCD61452.1"/>
    </source>
</evidence>